<organism evidence="7 8">
    <name type="scientific">Phytophthora ramorum</name>
    <name type="common">Sudden oak death agent</name>
    <dbReference type="NCBI Taxonomy" id="164328"/>
    <lineage>
        <taxon>Eukaryota</taxon>
        <taxon>Sar</taxon>
        <taxon>Stramenopiles</taxon>
        <taxon>Oomycota</taxon>
        <taxon>Peronosporomycetes</taxon>
        <taxon>Peronosporales</taxon>
        <taxon>Peronosporaceae</taxon>
        <taxon>Phytophthora</taxon>
    </lineage>
</organism>
<evidence type="ECO:0000256" key="1">
    <source>
        <dbReference type="ARBA" id="ARBA00004370"/>
    </source>
</evidence>
<name>H3H578_PHYRM</name>
<dbReference type="InParanoid" id="H3H578"/>
<dbReference type="EMBL" id="DS566299">
    <property type="status" value="NOT_ANNOTATED_CDS"/>
    <property type="molecule type" value="Genomic_DNA"/>
</dbReference>
<evidence type="ECO:0000313" key="7">
    <source>
        <dbReference type="EnsemblProtists" id="Phyra85770"/>
    </source>
</evidence>
<evidence type="ECO:0000259" key="6">
    <source>
        <dbReference type="Pfam" id="PF01490"/>
    </source>
</evidence>
<sequence length="156" mass="17547">MRKPAVANRRSFISVADNENVHLGDDEAEAAEYRGANAIKYVVLRIIMIALLVVASVLLKDHFHDLADFAGASCITVNSILLPIVFLLKKRWNVLPMWEKIPALIVIVVCFCLGCYVTYTSGKNLFAPTEDDRDFPFCAPEFENTVYYNYTAVHES</sequence>
<dbReference type="InterPro" id="IPR013057">
    <property type="entry name" value="AA_transpt_TM"/>
</dbReference>
<keyword evidence="8" id="KW-1185">Reference proteome</keyword>
<dbReference type="STRING" id="164328.H3H578"/>
<keyword evidence="4 5" id="KW-0472">Membrane</keyword>
<evidence type="ECO:0000256" key="4">
    <source>
        <dbReference type="ARBA" id="ARBA00023136"/>
    </source>
</evidence>
<dbReference type="Pfam" id="PF01490">
    <property type="entry name" value="Aa_trans"/>
    <property type="match status" value="1"/>
</dbReference>
<reference evidence="8" key="1">
    <citation type="journal article" date="2006" name="Science">
        <title>Phytophthora genome sequences uncover evolutionary origins and mechanisms of pathogenesis.</title>
        <authorList>
            <person name="Tyler B.M."/>
            <person name="Tripathy S."/>
            <person name="Zhang X."/>
            <person name="Dehal P."/>
            <person name="Jiang R.H."/>
            <person name="Aerts A."/>
            <person name="Arredondo F.D."/>
            <person name="Baxter L."/>
            <person name="Bensasson D."/>
            <person name="Beynon J.L."/>
            <person name="Chapman J."/>
            <person name="Damasceno C.M."/>
            <person name="Dorrance A.E."/>
            <person name="Dou D."/>
            <person name="Dickerman A.W."/>
            <person name="Dubchak I.L."/>
            <person name="Garbelotto M."/>
            <person name="Gijzen M."/>
            <person name="Gordon S.G."/>
            <person name="Govers F."/>
            <person name="Grunwald N.J."/>
            <person name="Huang W."/>
            <person name="Ivors K.L."/>
            <person name="Jones R.W."/>
            <person name="Kamoun S."/>
            <person name="Krampis K."/>
            <person name="Lamour K.H."/>
            <person name="Lee M.K."/>
            <person name="McDonald W.H."/>
            <person name="Medina M."/>
            <person name="Meijer H.J."/>
            <person name="Nordberg E.K."/>
            <person name="Maclean D.J."/>
            <person name="Ospina-Giraldo M.D."/>
            <person name="Morris P.F."/>
            <person name="Phuntumart V."/>
            <person name="Putnam N.H."/>
            <person name="Rash S."/>
            <person name="Rose J.K."/>
            <person name="Sakihama Y."/>
            <person name="Salamov A.A."/>
            <person name="Savidor A."/>
            <person name="Scheuring C.F."/>
            <person name="Smith B.M."/>
            <person name="Sobral B.W."/>
            <person name="Terry A."/>
            <person name="Torto-Alalibo T.A."/>
            <person name="Win J."/>
            <person name="Xu Z."/>
            <person name="Zhang H."/>
            <person name="Grigoriev I.V."/>
            <person name="Rokhsar D.S."/>
            <person name="Boore J.L."/>
        </authorList>
    </citation>
    <scope>NUCLEOTIDE SEQUENCE [LARGE SCALE GENOMIC DNA]</scope>
    <source>
        <strain evidence="8">Pr102</strain>
    </source>
</reference>
<accession>H3H578</accession>
<keyword evidence="3 5" id="KW-1133">Transmembrane helix</keyword>
<evidence type="ECO:0000256" key="5">
    <source>
        <dbReference type="SAM" id="Phobius"/>
    </source>
</evidence>
<evidence type="ECO:0000313" key="8">
    <source>
        <dbReference type="Proteomes" id="UP000005238"/>
    </source>
</evidence>
<dbReference type="VEuPathDB" id="FungiDB:KRP23_7971"/>
<dbReference type="AlphaFoldDB" id="H3H578"/>
<feature type="transmembrane region" description="Helical" evidence="5">
    <location>
        <begin position="101"/>
        <end position="119"/>
    </location>
</feature>
<reference evidence="7" key="2">
    <citation type="submission" date="2015-06" db="UniProtKB">
        <authorList>
            <consortium name="EnsemblProtists"/>
        </authorList>
    </citation>
    <scope>IDENTIFICATION</scope>
    <source>
        <strain evidence="7">Pr102</strain>
    </source>
</reference>
<dbReference type="eggNOG" id="ENOG502SHM1">
    <property type="taxonomic scope" value="Eukaryota"/>
</dbReference>
<feature type="domain" description="Amino acid transporter transmembrane" evidence="6">
    <location>
        <begin position="39"/>
        <end position="117"/>
    </location>
</feature>
<proteinExistence type="predicted"/>
<dbReference type="HOGENOM" id="CLU_1513514_0_0_1"/>
<dbReference type="GO" id="GO:0016020">
    <property type="term" value="C:membrane"/>
    <property type="evidence" value="ECO:0007669"/>
    <property type="project" value="UniProtKB-SubCell"/>
</dbReference>
<feature type="transmembrane region" description="Helical" evidence="5">
    <location>
        <begin position="42"/>
        <end position="63"/>
    </location>
</feature>
<dbReference type="EnsemblProtists" id="Phyra85770">
    <property type="protein sequence ID" value="Phyra85770"/>
    <property type="gene ID" value="Phyra85770"/>
</dbReference>
<dbReference type="OMA" id="RDFPFCA"/>
<dbReference type="VEuPathDB" id="FungiDB:KRP22_51"/>
<evidence type="ECO:0000256" key="2">
    <source>
        <dbReference type="ARBA" id="ARBA00022692"/>
    </source>
</evidence>
<feature type="transmembrane region" description="Helical" evidence="5">
    <location>
        <begin position="69"/>
        <end position="89"/>
    </location>
</feature>
<keyword evidence="2 5" id="KW-0812">Transmembrane</keyword>
<comment type="subcellular location">
    <subcellularLocation>
        <location evidence="1">Membrane</location>
    </subcellularLocation>
</comment>
<evidence type="ECO:0000256" key="3">
    <source>
        <dbReference type="ARBA" id="ARBA00022989"/>
    </source>
</evidence>
<dbReference type="Proteomes" id="UP000005238">
    <property type="component" value="Unassembled WGS sequence"/>
</dbReference>
<protein>
    <recommendedName>
        <fullName evidence="6">Amino acid transporter transmembrane domain-containing protein</fullName>
    </recommendedName>
</protein>